<evidence type="ECO:0000259" key="8">
    <source>
        <dbReference type="PROSITE" id="PS50850"/>
    </source>
</evidence>
<dbReference type="PRINTS" id="PR01036">
    <property type="entry name" value="TCRTETB"/>
</dbReference>
<keyword evidence="10" id="KW-1185">Reference proteome</keyword>
<evidence type="ECO:0000256" key="6">
    <source>
        <dbReference type="ARBA" id="ARBA00023136"/>
    </source>
</evidence>
<evidence type="ECO:0000256" key="7">
    <source>
        <dbReference type="SAM" id="Phobius"/>
    </source>
</evidence>
<dbReference type="RefSeq" id="WP_013330733.1">
    <property type="nucleotide sequence ID" value="NC_014507.1"/>
</dbReference>
<dbReference type="PANTHER" id="PTHR42718:SF46">
    <property type="entry name" value="BLR6921 PROTEIN"/>
    <property type="match status" value="1"/>
</dbReference>
<dbReference type="Gene3D" id="1.20.1720.10">
    <property type="entry name" value="Multidrug resistance protein D"/>
    <property type="match status" value="1"/>
</dbReference>
<dbReference type="InterPro" id="IPR011701">
    <property type="entry name" value="MFS"/>
</dbReference>
<dbReference type="EMBL" id="CP002117">
    <property type="protein sequence ID" value="ADN37560.1"/>
    <property type="molecule type" value="Genomic_DNA"/>
</dbReference>
<feature type="transmembrane region" description="Helical" evidence="7">
    <location>
        <begin position="83"/>
        <end position="109"/>
    </location>
</feature>
<dbReference type="GO" id="GO:0005886">
    <property type="term" value="C:plasma membrane"/>
    <property type="evidence" value="ECO:0007669"/>
    <property type="project" value="UniProtKB-SubCell"/>
</dbReference>
<protein>
    <submittedName>
        <fullName evidence="9">Drug resistance transporter, EmrB/QacA subfamily</fullName>
    </submittedName>
</protein>
<dbReference type="InterPro" id="IPR036259">
    <property type="entry name" value="MFS_trans_sf"/>
</dbReference>
<feature type="transmembrane region" description="Helical" evidence="7">
    <location>
        <begin position="171"/>
        <end position="191"/>
    </location>
</feature>
<dbReference type="OrthoDB" id="117970at2157"/>
<feature type="transmembrane region" description="Helical" evidence="7">
    <location>
        <begin position="365"/>
        <end position="387"/>
    </location>
</feature>
<evidence type="ECO:0000256" key="4">
    <source>
        <dbReference type="ARBA" id="ARBA00022692"/>
    </source>
</evidence>
<keyword evidence="2" id="KW-0813">Transport</keyword>
<dbReference type="NCBIfam" id="TIGR00711">
    <property type="entry name" value="efflux_EmrB"/>
    <property type="match status" value="1"/>
</dbReference>
<feature type="transmembrane region" description="Helical" evidence="7">
    <location>
        <begin position="305"/>
        <end position="324"/>
    </location>
</feature>
<feature type="transmembrane region" description="Helical" evidence="7">
    <location>
        <begin position="203"/>
        <end position="224"/>
    </location>
</feature>
<evidence type="ECO:0000256" key="3">
    <source>
        <dbReference type="ARBA" id="ARBA00022475"/>
    </source>
</evidence>
<dbReference type="Gene3D" id="1.20.1250.20">
    <property type="entry name" value="MFS general substrate transporter like domains"/>
    <property type="match status" value="1"/>
</dbReference>
<feature type="transmembrane region" description="Helical" evidence="7">
    <location>
        <begin position="141"/>
        <end position="165"/>
    </location>
</feature>
<dbReference type="Proteomes" id="UP000006565">
    <property type="component" value="Chromosome"/>
</dbReference>
<proteinExistence type="predicted"/>
<keyword evidence="3" id="KW-1003">Cell membrane</keyword>
<keyword evidence="6 7" id="KW-0472">Membrane</keyword>
<dbReference type="InterPro" id="IPR020846">
    <property type="entry name" value="MFS_dom"/>
</dbReference>
<keyword evidence="4 7" id="KW-0812">Transmembrane</keyword>
<evidence type="ECO:0000256" key="1">
    <source>
        <dbReference type="ARBA" id="ARBA00004651"/>
    </source>
</evidence>
<feature type="domain" description="Major facilitator superfamily (MFS) profile" evidence="8">
    <location>
        <begin position="17"/>
        <end position="470"/>
    </location>
</feature>
<name>E1RHH7_METP4</name>
<feature type="transmembrane region" description="Helical" evidence="7">
    <location>
        <begin position="270"/>
        <end position="293"/>
    </location>
</feature>
<feature type="transmembrane region" description="Helical" evidence="7">
    <location>
        <begin position="115"/>
        <end position="134"/>
    </location>
</feature>
<feature type="transmembrane region" description="Helical" evidence="7">
    <location>
        <begin position="443"/>
        <end position="465"/>
    </location>
</feature>
<dbReference type="SUPFAM" id="SSF103473">
    <property type="entry name" value="MFS general substrate transporter"/>
    <property type="match status" value="1"/>
</dbReference>
<evidence type="ECO:0000313" key="10">
    <source>
        <dbReference type="Proteomes" id="UP000006565"/>
    </source>
</evidence>
<feature type="transmembrane region" description="Helical" evidence="7">
    <location>
        <begin position="230"/>
        <end position="249"/>
    </location>
</feature>
<dbReference type="KEGG" id="mpi:Mpet_2818"/>
<gene>
    <name evidence="9" type="ordered locus">Mpet_2818</name>
</gene>
<evidence type="ECO:0000256" key="2">
    <source>
        <dbReference type="ARBA" id="ARBA00022448"/>
    </source>
</evidence>
<dbReference type="InterPro" id="IPR004638">
    <property type="entry name" value="EmrB-like"/>
</dbReference>
<comment type="subcellular location">
    <subcellularLocation>
        <location evidence="1">Cell membrane</location>
        <topology evidence="1">Multi-pass membrane protein</topology>
    </subcellularLocation>
</comment>
<keyword evidence="5 7" id="KW-1133">Transmembrane helix</keyword>
<reference evidence="9 10" key="1">
    <citation type="journal article" date="2010" name="Stand. Genomic Sci.">
        <title>Complete genome sequence of Methanoplanus petrolearius type strain (SEBR 4847).</title>
        <authorList>
            <person name="Brambilla E."/>
            <person name="Djao O.D."/>
            <person name="Daligault H."/>
            <person name="Lapidus A."/>
            <person name="Lucas S."/>
            <person name="Hammon N."/>
            <person name="Nolan M."/>
            <person name="Tice H."/>
            <person name="Cheng J.F."/>
            <person name="Han C."/>
            <person name="Tapia R."/>
            <person name="Goodwin L."/>
            <person name="Pitluck S."/>
            <person name="Liolios K."/>
            <person name="Ivanova N."/>
            <person name="Mavromatis K."/>
            <person name="Mikhailova N."/>
            <person name="Pati A."/>
            <person name="Chen A."/>
            <person name="Palaniappan K."/>
            <person name="Land M."/>
            <person name="Hauser L."/>
            <person name="Chang Y.J."/>
            <person name="Jeffries C.D."/>
            <person name="Rohde M."/>
            <person name="Spring S."/>
            <person name="Sikorski J."/>
            <person name="Goker M."/>
            <person name="Woyke T."/>
            <person name="Bristow J."/>
            <person name="Eisen J.A."/>
            <person name="Markowitz V."/>
            <person name="Hugenholtz P."/>
            <person name="Kyrpides N.C."/>
            <person name="Klenk H.P."/>
        </authorList>
    </citation>
    <scope>NUCLEOTIDE SEQUENCE [LARGE SCALE GENOMIC DNA]</scope>
    <source>
        <strain evidence="10">DSM 11571 / OCM 486 / SEBR 4847</strain>
    </source>
</reference>
<dbReference type="PANTHER" id="PTHR42718">
    <property type="entry name" value="MAJOR FACILITATOR SUPERFAMILY MULTIDRUG TRANSPORTER MFSC"/>
    <property type="match status" value="1"/>
</dbReference>
<evidence type="ECO:0000313" key="9">
    <source>
        <dbReference type="EMBL" id="ADN37560.1"/>
    </source>
</evidence>
<dbReference type="Pfam" id="PF07690">
    <property type="entry name" value="MFS_1"/>
    <property type="match status" value="1"/>
</dbReference>
<dbReference type="PROSITE" id="PS50850">
    <property type="entry name" value="MFS"/>
    <property type="match status" value="1"/>
</dbReference>
<feature type="transmembrane region" description="Helical" evidence="7">
    <location>
        <begin position="399"/>
        <end position="423"/>
    </location>
</feature>
<sequence length="482" mass="50279">MSEPPARQKMSPKELLIVLVISLGSFMSGLDATIVNIALPTIAKAFDVSTVTVSWVLNAYLIVLVSLLLAASRLGDVRGYRKIFIGGFVIFTCGSALCGLAPAIDVLILSRMLQAVGGAVIAALGSVMVTSYLASSLRGQALGLVAMFTMLGAALGPVVGGFLTTVLSWQYIFYVNVPVGIIAILLGLHVLPRLDPASPGARLDVPGAALVFIALGTLVFGLTALQGATATAATGALVVSLIFWALFYIRERRAPEPLIDFSLFSSRAFSIQNINIMIVQLCMAGVMLLMPFYLELVKGIPTDNAGMILLALPIGMILTSPIAGRISDVIGTKKPIILGIAVAAVALLLISTLGANSNVGHAEIYLFLLGAGTGFAYAPLNSAVMGISPPESRGSTSGLIKMMTNLGSSLGVALVMLVVTAAVGPKMAEVSAHTLPLQDMAKAFDVAFFFLMVVEILGLVLMFAVKDVRTDYSTDGEPVAGF</sequence>
<feature type="transmembrane region" description="Helical" evidence="7">
    <location>
        <begin position="55"/>
        <end position="71"/>
    </location>
</feature>
<dbReference type="HOGENOM" id="CLU_000960_28_3_2"/>
<dbReference type="AlphaFoldDB" id="E1RHH7"/>
<dbReference type="eggNOG" id="arCOG00143">
    <property type="taxonomic scope" value="Archaea"/>
</dbReference>
<dbReference type="GO" id="GO:0022857">
    <property type="term" value="F:transmembrane transporter activity"/>
    <property type="evidence" value="ECO:0007669"/>
    <property type="project" value="InterPro"/>
</dbReference>
<evidence type="ECO:0000256" key="5">
    <source>
        <dbReference type="ARBA" id="ARBA00022989"/>
    </source>
</evidence>
<accession>E1RHH7</accession>
<organism evidence="9 10">
    <name type="scientific">Methanolacinia petrolearia (strain DSM 11571 / OCM 486 / SEBR 4847)</name>
    <name type="common">Methanoplanus petrolearius</name>
    <dbReference type="NCBI Taxonomy" id="679926"/>
    <lineage>
        <taxon>Archaea</taxon>
        <taxon>Methanobacteriati</taxon>
        <taxon>Methanobacteriota</taxon>
        <taxon>Stenosarchaea group</taxon>
        <taxon>Methanomicrobia</taxon>
        <taxon>Methanomicrobiales</taxon>
        <taxon>Methanomicrobiaceae</taxon>
        <taxon>Methanolacinia</taxon>
    </lineage>
</organism>
<feature type="transmembrane region" description="Helical" evidence="7">
    <location>
        <begin position="336"/>
        <end position="353"/>
    </location>
</feature>
<dbReference type="GeneID" id="9745313"/>